<comment type="catalytic activity">
    <reaction evidence="6">
        <text>heme b + 2 H(+) = protoporphyrin IX + Fe(2+)</text>
        <dbReference type="Rhea" id="RHEA:22584"/>
        <dbReference type="ChEBI" id="CHEBI:15378"/>
        <dbReference type="ChEBI" id="CHEBI:29033"/>
        <dbReference type="ChEBI" id="CHEBI:57306"/>
        <dbReference type="ChEBI" id="CHEBI:60344"/>
        <dbReference type="EC" id="4.98.1.1"/>
    </reaction>
</comment>
<reference evidence="8 9" key="1">
    <citation type="submission" date="2019-08" db="EMBL/GenBank/DDBJ databases">
        <title>Bradymonadales sp. TMQ4.</title>
        <authorList>
            <person name="Liang Q."/>
        </authorList>
    </citation>
    <scope>NUCLEOTIDE SEQUENCE [LARGE SCALE GENOMIC DNA]</scope>
    <source>
        <strain evidence="8 9">TMQ4</strain>
    </source>
</reference>
<dbReference type="CDD" id="cd03411">
    <property type="entry name" value="Ferrochelatase_N"/>
    <property type="match status" value="1"/>
</dbReference>
<dbReference type="PANTHER" id="PTHR11108:SF1">
    <property type="entry name" value="FERROCHELATASE, MITOCHONDRIAL"/>
    <property type="match status" value="1"/>
</dbReference>
<dbReference type="SUPFAM" id="SSF53800">
    <property type="entry name" value="Chelatase"/>
    <property type="match status" value="1"/>
</dbReference>
<protein>
    <recommendedName>
        <fullName evidence="6">Ferrochelatase</fullName>
        <ecNumber evidence="6">4.98.1.1</ecNumber>
    </recommendedName>
    <alternativeName>
        <fullName evidence="6">Heme synthase</fullName>
    </alternativeName>
    <alternativeName>
        <fullName evidence="6">Protoheme ferro-lyase</fullName>
    </alternativeName>
</protein>
<keyword evidence="3 6" id="KW-0456">Lyase</keyword>
<comment type="subcellular location">
    <subcellularLocation>
        <location evidence="6">Cytoplasm</location>
    </subcellularLocation>
</comment>
<dbReference type="EC" id="4.98.1.1" evidence="6"/>
<dbReference type="GO" id="GO:0005737">
    <property type="term" value="C:cytoplasm"/>
    <property type="evidence" value="ECO:0007669"/>
    <property type="project" value="UniProtKB-SubCell"/>
</dbReference>
<dbReference type="OrthoDB" id="9809741at2"/>
<organism evidence="8 9">
    <name type="scientific">Lujinxingia vulgaris</name>
    <dbReference type="NCBI Taxonomy" id="2600176"/>
    <lineage>
        <taxon>Bacteria</taxon>
        <taxon>Deltaproteobacteria</taxon>
        <taxon>Bradymonadales</taxon>
        <taxon>Lujinxingiaceae</taxon>
        <taxon>Lujinxingia</taxon>
    </lineage>
</organism>
<keyword evidence="6" id="KW-0479">Metal-binding</keyword>
<comment type="caution">
    <text evidence="8">The sequence shown here is derived from an EMBL/GenBank/DDBJ whole genome shotgun (WGS) entry which is preliminary data.</text>
</comment>
<feature type="binding site" evidence="6">
    <location>
        <position position="188"/>
    </location>
    <ligand>
        <name>Fe(2+)</name>
        <dbReference type="ChEBI" id="CHEBI:29033"/>
    </ligand>
</feature>
<dbReference type="InterPro" id="IPR033659">
    <property type="entry name" value="Ferrochelatase_N"/>
</dbReference>
<dbReference type="PANTHER" id="PTHR11108">
    <property type="entry name" value="FERROCHELATASE"/>
    <property type="match status" value="1"/>
</dbReference>
<evidence type="ECO:0000256" key="3">
    <source>
        <dbReference type="ARBA" id="ARBA00023239"/>
    </source>
</evidence>
<proteinExistence type="inferred from homology"/>
<dbReference type="UniPathway" id="UPA00252">
    <property type="reaction ID" value="UER00325"/>
</dbReference>
<evidence type="ECO:0000313" key="9">
    <source>
        <dbReference type="Proteomes" id="UP000321412"/>
    </source>
</evidence>
<evidence type="ECO:0000256" key="2">
    <source>
        <dbReference type="ARBA" id="ARBA00023133"/>
    </source>
</evidence>
<keyword evidence="4 6" id="KW-0627">Porphyrin biosynthesis</keyword>
<dbReference type="EMBL" id="VOSM01000001">
    <property type="protein sequence ID" value="TXD39312.1"/>
    <property type="molecule type" value="Genomic_DNA"/>
</dbReference>
<accession>A0A5C6XNX3</accession>
<dbReference type="HAMAP" id="MF_00323">
    <property type="entry name" value="Ferrochelatase"/>
    <property type="match status" value="1"/>
</dbReference>
<keyword evidence="9" id="KW-1185">Reference proteome</keyword>
<evidence type="ECO:0000256" key="7">
    <source>
        <dbReference type="RuleBase" id="RU004185"/>
    </source>
</evidence>
<evidence type="ECO:0000256" key="1">
    <source>
        <dbReference type="ARBA" id="ARBA00023004"/>
    </source>
</evidence>
<gene>
    <name evidence="6" type="primary">hemH</name>
    <name evidence="8" type="ORF">FRC98_02635</name>
</gene>
<keyword evidence="6" id="KW-0963">Cytoplasm</keyword>
<evidence type="ECO:0000313" key="8">
    <source>
        <dbReference type="EMBL" id="TXD39312.1"/>
    </source>
</evidence>
<evidence type="ECO:0000256" key="5">
    <source>
        <dbReference type="ARBA" id="ARBA00024536"/>
    </source>
</evidence>
<dbReference type="GO" id="GO:0046872">
    <property type="term" value="F:metal ion binding"/>
    <property type="evidence" value="ECO:0007669"/>
    <property type="project" value="UniProtKB-KW"/>
</dbReference>
<dbReference type="Proteomes" id="UP000321412">
    <property type="component" value="Unassembled WGS sequence"/>
</dbReference>
<evidence type="ECO:0000256" key="6">
    <source>
        <dbReference type="HAMAP-Rule" id="MF_00323"/>
    </source>
</evidence>
<keyword evidence="2 6" id="KW-0350">Heme biosynthesis</keyword>
<dbReference type="RefSeq" id="WP_146979741.1">
    <property type="nucleotide sequence ID" value="NZ_VOSM01000001.1"/>
</dbReference>
<dbReference type="NCBIfam" id="TIGR00109">
    <property type="entry name" value="hemH"/>
    <property type="match status" value="1"/>
</dbReference>
<comment type="similarity">
    <text evidence="6 7">Belongs to the ferrochelatase family.</text>
</comment>
<name>A0A5C6XNX3_9DELT</name>
<feature type="binding site" evidence="6">
    <location>
        <position position="291"/>
    </location>
    <ligand>
        <name>Fe(2+)</name>
        <dbReference type="ChEBI" id="CHEBI:29033"/>
    </ligand>
</feature>
<comment type="catalytic activity">
    <reaction evidence="5">
        <text>Fe-coproporphyrin III + 2 H(+) = coproporphyrin III + Fe(2+)</text>
        <dbReference type="Rhea" id="RHEA:49572"/>
        <dbReference type="ChEBI" id="CHEBI:15378"/>
        <dbReference type="ChEBI" id="CHEBI:29033"/>
        <dbReference type="ChEBI" id="CHEBI:68438"/>
        <dbReference type="ChEBI" id="CHEBI:131725"/>
        <dbReference type="EC" id="4.99.1.9"/>
    </reaction>
    <physiologicalReaction direction="right-to-left" evidence="5">
        <dbReference type="Rhea" id="RHEA:49574"/>
    </physiologicalReaction>
</comment>
<dbReference type="GO" id="GO:0006783">
    <property type="term" value="P:heme biosynthetic process"/>
    <property type="evidence" value="ECO:0007669"/>
    <property type="project" value="UniProtKB-UniRule"/>
</dbReference>
<dbReference type="CDD" id="cd00419">
    <property type="entry name" value="Ferrochelatase_C"/>
    <property type="match status" value="1"/>
</dbReference>
<comment type="pathway">
    <text evidence="6">Porphyrin-containing compound metabolism; protoheme biosynthesis; protoheme from protoporphyrin-IX: step 1/1.</text>
</comment>
<dbReference type="GO" id="GO:0004325">
    <property type="term" value="F:ferrochelatase activity"/>
    <property type="evidence" value="ECO:0007669"/>
    <property type="project" value="UniProtKB-UniRule"/>
</dbReference>
<dbReference type="Pfam" id="PF00762">
    <property type="entry name" value="Ferrochelatase"/>
    <property type="match status" value="1"/>
</dbReference>
<evidence type="ECO:0000256" key="4">
    <source>
        <dbReference type="ARBA" id="ARBA00023244"/>
    </source>
</evidence>
<dbReference type="InterPro" id="IPR001015">
    <property type="entry name" value="Ferrochelatase"/>
</dbReference>
<dbReference type="AlphaFoldDB" id="A0A5C6XNX3"/>
<dbReference type="InterPro" id="IPR033644">
    <property type="entry name" value="Ferrochelatase_C"/>
</dbReference>
<comment type="function">
    <text evidence="6">Catalyzes the ferrous insertion into protoporphyrin IX.</text>
</comment>
<dbReference type="Gene3D" id="3.40.50.1400">
    <property type="match status" value="2"/>
</dbReference>
<keyword evidence="1 6" id="KW-0408">Iron</keyword>
<sequence length="342" mass="38429">MSKGVLLVNLGSPDSTETGDVRRYLREFLSDPRVLDINPIQRSALVNLIIAPTRAPKSAEAYKEVWTEQGSPLIVTTYRVRDLLRERIDLPVEVGMRYGNPSAESGIRALMAQGVTELFLIPLYPHYAMSSYETAVAKVQDTMDAIAPKLRLVVQPPFYNDPQYIDAVLERAKDALAKNPDHVLFSFHGIPERQVKATDPSGCFCLRMENCCETRHPAHSFCYRHQCFTTAKMLAAKAGLERDQWSVSFQSRLGRDPWLKPYTDFVLEELPSKGVKSIAVFSPAFVADCLETIEELGMEGKEEFIKAGGKDYDLVPCLNDSTLWIDLLERFVTDYLDGKLAA</sequence>